<dbReference type="SUPFAM" id="SSF69318">
    <property type="entry name" value="Integrin alpha N-terminal domain"/>
    <property type="match status" value="1"/>
</dbReference>
<accession>A0A9N9XNA7</accession>
<feature type="repeat" description="FG-GAP" evidence="12">
    <location>
        <begin position="51"/>
        <end position="106"/>
    </location>
</feature>
<dbReference type="InterPro" id="IPR013519">
    <property type="entry name" value="Int_alpha_beta-p"/>
</dbReference>
<name>A0A9N9XNA7_PHYSR</name>
<keyword evidence="9 13" id="KW-0472">Membrane</keyword>
<evidence type="ECO:0000256" key="3">
    <source>
        <dbReference type="ARBA" id="ARBA00022692"/>
    </source>
</evidence>
<gene>
    <name evidence="15" type="ORF">PHYEVI_LOCUS5683</name>
</gene>
<evidence type="ECO:0000256" key="10">
    <source>
        <dbReference type="ARBA" id="ARBA00023170"/>
    </source>
</evidence>
<keyword evidence="10 13" id="KW-0675">Receptor</keyword>
<evidence type="ECO:0000256" key="4">
    <source>
        <dbReference type="ARBA" id="ARBA00022729"/>
    </source>
</evidence>
<dbReference type="GO" id="GO:0007229">
    <property type="term" value="P:integrin-mediated signaling pathway"/>
    <property type="evidence" value="ECO:0007669"/>
    <property type="project" value="UniProtKB-KW"/>
</dbReference>
<keyword evidence="7 13" id="KW-1133">Transmembrane helix</keyword>
<dbReference type="Gene3D" id="2.60.40.1530">
    <property type="entry name" value="ntegrin, alpha v. Chain A, domain 4"/>
    <property type="match status" value="1"/>
</dbReference>
<dbReference type="OrthoDB" id="5573735at2759"/>
<dbReference type="Gene3D" id="2.60.40.1510">
    <property type="entry name" value="ntegrin, alpha v. Chain A, domain 3"/>
    <property type="match status" value="1"/>
</dbReference>
<proteinExistence type="inferred from homology"/>
<dbReference type="GO" id="GO:0007160">
    <property type="term" value="P:cell-matrix adhesion"/>
    <property type="evidence" value="ECO:0007669"/>
    <property type="project" value="TreeGrafter"/>
</dbReference>
<dbReference type="InterPro" id="IPR000413">
    <property type="entry name" value="Integrin_alpha"/>
</dbReference>
<organism evidence="15 16">
    <name type="scientific">Phyllotreta striolata</name>
    <name type="common">Striped flea beetle</name>
    <name type="synonym">Crioceris striolata</name>
    <dbReference type="NCBI Taxonomy" id="444603"/>
    <lineage>
        <taxon>Eukaryota</taxon>
        <taxon>Metazoa</taxon>
        <taxon>Ecdysozoa</taxon>
        <taxon>Arthropoda</taxon>
        <taxon>Hexapoda</taxon>
        <taxon>Insecta</taxon>
        <taxon>Pterygota</taxon>
        <taxon>Neoptera</taxon>
        <taxon>Endopterygota</taxon>
        <taxon>Coleoptera</taxon>
        <taxon>Polyphaga</taxon>
        <taxon>Cucujiformia</taxon>
        <taxon>Chrysomeloidea</taxon>
        <taxon>Chrysomelidae</taxon>
        <taxon>Galerucinae</taxon>
        <taxon>Alticini</taxon>
        <taxon>Phyllotreta</taxon>
    </lineage>
</organism>
<dbReference type="PANTHER" id="PTHR23220">
    <property type="entry name" value="INTEGRIN ALPHA"/>
    <property type="match status" value="1"/>
</dbReference>
<keyword evidence="6 13" id="KW-0130">Cell adhesion</keyword>
<comment type="subcellular location">
    <subcellularLocation>
        <location evidence="1 13">Membrane</location>
        <topology evidence="1 13">Single-pass type I membrane protein</topology>
    </subcellularLocation>
</comment>
<evidence type="ECO:0000256" key="1">
    <source>
        <dbReference type="ARBA" id="ARBA00004479"/>
    </source>
</evidence>
<evidence type="ECO:0000259" key="14">
    <source>
        <dbReference type="Pfam" id="PF20805"/>
    </source>
</evidence>
<dbReference type="PRINTS" id="PR01185">
    <property type="entry name" value="INTEGRINA"/>
</dbReference>
<dbReference type="EMBL" id="OU900095">
    <property type="protein sequence ID" value="CAG9859309.1"/>
    <property type="molecule type" value="Genomic_DNA"/>
</dbReference>
<dbReference type="InterPro" id="IPR013517">
    <property type="entry name" value="FG-GAP"/>
</dbReference>
<evidence type="ECO:0000256" key="9">
    <source>
        <dbReference type="ARBA" id="ARBA00023136"/>
    </source>
</evidence>
<dbReference type="Proteomes" id="UP001153712">
    <property type="component" value="Chromosome 2"/>
</dbReference>
<evidence type="ECO:0000256" key="6">
    <source>
        <dbReference type="ARBA" id="ARBA00022889"/>
    </source>
</evidence>
<evidence type="ECO:0000256" key="2">
    <source>
        <dbReference type="ARBA" id="ARBA00008054"/>
    </source>
</evidence>
<dbReference type="PROSITE" id="PS51470">
    <property type="entry name" value="FG_GAP"/>
    <property type="match status" value="3"/>
</dbReference>
<sequence>MNALRVCGQSFSPTLTSFVNNMYGQLIIILMAYRCELGVSAINFDVQRITEIGLDKTAGLDDTYFGYSLILQTGRDPMVIVGAPKYNNNTGGAIFGCRISEENQCIKYSISTSMIGSFNGNFLGGAIDGDEETGKPFVACAPRKVTRKGTGINMNYFLTGSCFYMRNSSSFTSRPFEIVPLKYEDAVSAMNGTHYYDYAFSQAGIDLAYMRDSQNVLLGAPGIKNWNGAIVIQSLKLFTSHQIVPKRQYPVHEENYNYLGYTVGLGSAEEGSFMLAGAPRAADLLGKVILYDHNSLYRDFKGDELGSYFGSSVLSVDVNADGTDDLFVGAPTSAGDSFDEGCVYYYKNAQQLSGKLVGIKEGGARFGTNIASLGDIDLDGFNDVAISAPYEEQGRGAVYIFMGGADGVKATFGQRLTPSSFPGASRLKARGFGMGLSKGADVDGNGHNDIAIGAYKSGQVFVVQTKSVIDFRTELDSNSTKISSSDTQLVINMCVFYEFRSRTGLASSVDFEMFLQLDYRVKGENIRGYNITAAPGLTACKEVEVKIEQAIIDTEPFRFTLKTQTEERVLGEGTKLVEKSIPYAHGCGDDDICQTRLFLSATIKQNAIIWGLTKSINVKLSAKNFGEPAYQCQLLITKPKTLELREEKKCSVENSTYSCPLARKLAKGREKETFIDFDIDAIGAEEEQFEINFKVECLGDNMSEGQEEVNLKIKIAVQNSPYIEGKSVPEDYDLDEEIDSANNDIELVHTFTLGNFGPSPVKSNIHLLVPIAKIGNDDVFQLIETEGSLRGIDVPCYYTNETEKFDHSYDTSSVVKYPLSRTAVLDCFGVGADCLTLMCEGDYLSKSSESGKYTLKFKTNKNLLAKFFQKQELSKDITAFISSAYLYSSNNTRIEGHSTTLILSSRPKTVPLWVYIVSSISGLLLLLIVIFIFYKCHFFDRRYRDKMNDQRLINQPVEINFGLSAPFEDDNTEEMTDPFK</sequence>
<feature type="domain" description="Integrin alpha second immunoglobulin-like" evidence="14">
    <location>
        <begin position="587"/>
        <end position="715"/>
    </location>
</feature>
<dbReference type="InterPro" id="IPR028994">
    <property type="entry name" value="Integrin_alpha_N"/>
</dbReference>
<dbReference type="SMART" id="SM00191">
    <property type="entry name" value="Int_alpha"/>
    <property type="match status" value="6"/>
</dbReference>
<dbReference type="InterPro" id="IPR032695">
    <property type="entry name" value="Integrin_dom_sf"/>
</dbReference>
<keyword evidence="11" id="KW-0325">Glycoprotein</keyword>
<dbReference type="Pfam" id="PF01839">
    <property type="entry name" value="FG-GAP"/>
    <property type="match status" value="2"/>
</dbReference>
<dbReference type="Pfam" id="PF20805">
    <property type="entry name" value="Integrin_A_Ig_2"/>
    <property type="match status" value="1"/>
</dbReference>
<dbReference type="AlphaFoldDB" id="A0A9N9XNA7"/>
<evidence type="ECO:0000256" key="13">
    <source>
        <dbReference type="RuleBase" id="RU003762"/>
    </source>
</evidence>
<evidence type="ECO:0000256" key="8">
    <source>
        <dbReference type="ARBA" id="ARBA00023037"/>
    </source>
</evidence>
<evidence type="ECO:0000256" key="11">
    <source>
        <dbReference type="ARBA" id="ARBA00023180"/>
    </source>
</evidence>
<dbReference type="InterPro" id="IPR048285">
    <property type="entry name" value="Integrin_alpha_Ig-like_2"/>
</dbReference>
<evidence type="ECO:0000256" key="5">
    <source>
        <dbReference type="ARBA" id="ARBA00022737"/>
    </source>
</evidence>
<evidence type="ECO:0000313" key="16">
    <source>
        <dbReference type="Proteomes" id="UP001153712"/>
    </source>
</evidence>
<dbReference type="GO" id="GO:0005178">
    <property type="term" value="F:integrin binding"/>
    <property type="evidence" value="ECO:0007669"/>
    <property type="project" value="TreeGrafter"/>
</dbReference>
<dbReference type="SUPFAM" id="SSF69179">
    <property type="entry name" value="Integrin domains"/>
    <property type="match status" value="2"/>
</dbReference>
<keyword evidence="4" id="KW-0732">Signal</keyword>
<dbReference type="Gene3D" id="2.130.10.130">
    <property type="entry name" value="Integrin alpha, N-terminal"/>
    <property type="match status" value="1"/>
</dbReference>
<keyword evidence="16" id="KW-1185">Reference proteome</keyword>
<evidence type="ECO:0000256" key="12">
    <source>
        <dbReference type="PROSITE-ProRule" id="PRU00803"/>
    </source>
</evidence>
<feature type="repeat" description="FG-GAP" evidence="12">
    <location>
        <begin position="294"/>
        <end position="355"/>
    </location>
</feature>
<dbReference type="Gene3D" id="1.20.5.930">
    <property type="entry name" value="Bicelle-embedded integrin alpha(iib) transmembrane segment"/>
    <property type="match status" value="1"/>
</dbReference>
<feature type="repeat" description="FG-GAP" evidence="12">
    <location>
        <begin position="356"/>
        <end position="410"/>
    </location>
</feature>
<dbReference type="GO" id="GO:0033627">
    <property type="term" value="P:cell adhesion mediated by integrin"/>
    <property type="evidence" value="ECO:0007669"/>
    <property type="project" value="TreeGrafter"/>
</dbReference>
<reference evidence="15" key="1">
    <citation type="submission" date="2022-01" db="EMBL/GenBank/DDBJ databases">
        <authorList>
            <person name="King R."/>
        </authorList>
    </citation>
    <scope>NUCLEOTIDE SEQUENCE</scope>
</reference>
<dbReference type="GO" id="GO:0008305">
    <property type="term" value="C:integrin complex"/>
    <property type="evidence" value="ECO:0007669"/>
    <property type="project" value="InterPro"/>
</dbReference>
<keyword evidence="3 13" id="KW-0812">Transmembrane</keyword>
<protein>
    <recommendedName>
        <fullName evidence="14">Integrin alpha second immunoglobulin-like domain-containing protein</fullName>
    </recommendedName>
</protein>
<feature type="transmembrane region" description="Helical" evidence="13">
    <location>
        <begin position="912"/>
        <end position="934"/>
    </location>
</feature>
<evidence type="ECO:0000313" key="15">
    <source>
        <dbReference type="EMBL" id="CAG9859309.1"/>
    </source>
</evidence>
<evidence type="ECO:0000256" key="7">
    <source>
        <dbReference type="ARBA" id="ARBA00022989"/>
    </source>
</evidence>
<keyword evidence="8 13" id="KW-0401">Integrin</keyword>
<keyword evidence="5" id="KW-0677">Repeat</keyword>
<comment type="similarity">
    <text evidence="2 13">Belongs to the integrin alpha chain family.</text>
</comment>
<dbReference type="GO" id="GO:0009897">
    <property type="term" value="C:external side of plasma membrane"/>
    <property type="evidence" value="ECO:0007669"/>
    <property type="project" value="TreeGrafter"/>
</dbReference>
<dbReference type="PANTHER" id="PTHR23220:SF83">
    <property type="entry name" value="INTEGRIN ALPHA-PS3-RELATED"/>
    <property type="match status" value="1"/>
</dbReference>
<dbReference type="GO" id="GO:0007157">
    <property type="term" value="P:heterophilic cell-cell adhesion via plasma membrane cell adhesion molecules"/>
    <property type="evidence" value="ECO:0007669"/>
    <property type="project" value="UniProtKB-ARBA"/>
</dbReference>